<sequence length="163" mass="17402">MISEMCLVLGLLAVASNPSPYYAALGLVWGAGAGCFVLVKGGLGFLSLILFLIYLGGMMVVFAYCSALVAEPYPETWGSREVLYYSLVYFFGLVVGFGFIGGSWCGFGFGSGAGMFMAEWWGVSELVNSGGWILFFGGWGLLLTLFVVLELVRGHKAGTLRAV</sequence>
<evidence type="ECO:0000313" key="16">
    <source>
        <dbReference type="EMBL" id="ATL15887.1"/>
    </source>
</evidence>
<name>A0A343KQP7_9NEOB</name>
<geneLocation type="mitochondrion" evidence="16"/>
<evidence type="ECO:0000256" key="3">
    <source>
        <dbReference type="ARBA" id="ARBA00012944"/>
    </source>
</evidence>
<evidence type="ECO:0000256" key="11">
    <source>
        <dbReference type="ARBA" id="ARBA00023027"/>
    </source>
</evidence>
<evidence type="ECO:0000256" key="7">
    <source>
        <dbReference type="ARBA" id="ARBA00022692"/>
    </source>
</evidence>
<comment type="function">
    <text evidence="15">Core subunit of the mitochondrial membrane respiratory chain NADH dehydrogenase (Complex I) which catalyzes electron transfer from NADH through the respiratory chain, using ubiquinone as an electron acceptor. Essential for the catalytic activity and assembly of complex I.</text>
</comment>
<evidence type="ECO:0000256" key="15">
    <source>
        <dbReference type="RuleBase" id="RU004430"/>
    </source>
</evidence>
<evidence type="ECO:0000256" key="12">
    <source>
        <dbReference type="ARBA" id="ARBA00023128"/>
    </source>
</evidence>
<dbReference type="PANTHER" id="PTHR11435">
    <property type="entry name" value="NADH UBIQUINONE OXIDOREDUCTASE SUBUNIT ND6"/>
    <property type="match status" value="1"/>
</dbReference>
<evidence type="ECO:0000256" key="4">
    <source>
        <dbReference type="ARBA" id="ARBA00021095"/>
    </source>
</evidence>
<keyword evidence="12 15" id="KW-0496">Mitochondrion</keyword>
<dbReference type="Gene3D" id="1.20.120.1200">
    <property type="entry name" value="NADH-ubiquinone/plastoquinone oxidoreductase chain 6, subunit NuoJ"/>
    <property type="match status" value="1"/>
</dbReference>
<evidence type="ECO:0000256" key="2">
    <source>
        <dbReference type="ARBA" id="ARBA00005698"/>
    </source>
</evidence>
<dbReference type="EC" id="7.1.1.2" evidence="3 15"/>
<dbReference type="GO" id="GO:0008137">
    <property type="term" value="F:NADH dehydrogenase (ubiquinone) activity"/>
    <property type="evidence" value="ECO:0007669"/>
    <property type="project" value="UniProtKB-UniRule"/>
</dbReference>
<dbReference type="PANTHER" id="PTHR11435:SF1">
    <property type="entry name" value="NADH-UBIQUINONE OXIDOREDUCTASE CHAIN 6"/>
    <property type="match status" value="1"/>
</dbReference>
<dbReference type="GO" id="GO:0031966">
    <property type="term" value="C:mitochondrial membrane"/>
    <property type="evidence" value="ECO:0007669"/>
    <property type="project" value="UniProtKB-SubCell"/>
</dbReference>
<organism evidence="16">
    <name type="scientific">Rhacophorus catamitus</name>
    <dbReference type="NCBI Taxonomy" id="359530"/>
    <lineage>
        <taxon>Eukaryota</taxon>
        <taxon>Metazoa</taxon>
        <taxon>Chordata</taxon>
        <taxon>Craniata</taxon>
        <taxon>Vertebrata</taxon>
        <taxon>Euteleostomi</taxon>
        <taxon>Amphibia</taxon>
        <taxon>Batrachia</taxon>
        <taxon>Anura</taxon>
        <taxon>Neobatrachia</taxon>
        <taxon>Ranoidea</taxon>
        <taxon>Rhacophoridae</taxon>
        <taxon>Rhacophorinae</taxon>
        <taxon>Rhacophorus</taxon>
    </lineage>
</organism>
<comment type="catalytic activity">
    <reaction evidence="14 15">
        <text>a ubiquinone + NADH + 5 H(+)(in) = a ubiquinol + NAD(+) + 4 H(+)(out)</text>
        <dbReference type="Rhea" id="RHEA:29091"/>
        <dbReference type="Rhea" id="RHEA-COMP:9565"/>
        <dbReference type="Rhea" id="RHEA-COMP:9566"/>
        <dbReference type="ChEBI" id="CHEBI:15378"/>
        <dbReference type="ChEBI" id="CHEBI:16389"/>
        <dbReference type="ChEBI" id="CHEBI:17976"/>
        <dbReference type="ChEBI" id="CHEBI:57540"/>
        <dbReference type="ChEBI" id="CHEBI:57945"/>
        <dbReference type="EC" id="7.1.1.2"/>
    </reaction>
</comment>
<evidence type="ECO:0000256" key="10">
    <source>
        <dbReference type="ARBA" id="ARBA00022989"/>
    </source>
</evidence>
<keyword evidence="5 15" id="KW-0813">Transport</keyword>
<evidence type="ECO:0000256" key="1">
    <source>
        <dbReference type="ARBA" id="ARBA00004225"/>
    </source>
</evidence>
<protein>
    <recommendedName>
        <fullName evidence="4 15">NADH-ubiquinone oxidoreductase chain 6</fullName>
        <ecNumber evidence="3 15">7.1.1.2</ecNumber>
    </recommendedName>
</protein>
<dbReference type="Pfam" id="PF00499">
    <property type="entry name" value="Oxidored_q3"/>
    <property type="match status" value="1"/>
</dbReference>
<keyword evidence="10 15" id="KW-1133">Transmembrane helix</keyword>
<dbReference type="InterPro" id="IPR001457">
    <property type="entry name" value="NADH_UbQ/plastoQ_OxRdtase_su6"/>
</dbReference>
<comment type="similarity">
    <text evidence="2 15">Belongs to the complex I subunit 6 family.</text>
</comment>
<evidence type="ECO:0000256" key="9">
    <source>
        <dbReference type="ARBA" id="ARBA00022982"/>
    </source>
</evidence>
<gene>
    <name evidence="16" type="primary">ND6</name>
</gene>
<dbReference type="EMBL" id="MF066241">
    <property type="protein sequence ID" value="ATL15887.1"/>
    <property type="molecule type" value="Genomic_DNA"/>
</dbReference>
<proteinExistence type="inferred from homology"/>
<comment type="subcellular location">
    <subcellularLocation>
        <location evidence="1 15">Mitochondrion membrane</location>
        <topology evidence="1 15">Multi-pass membrane protein</topology>
    </subcellularLocation>
</comment>
<evidence type="ECO:0000256" key="6">
    <source>
        <dbReference type="ARBA" id="ARBA00022660"/>
    </source>
</evidence>
<keyword evidence="7 15" id="KW-0812">Transmembrane</keyword>
<evidence type="ECO:0000256" key="5">
    <source>
        <dbReference type="ARBA" id="ARBA00022448"/>
    </source>
</evidence>
<keyword evidence="11 15" id="KW-0520">NAD</keyword>
<accession>A0A343KQP7</accession>
<feature type="transmembrane region" description="Helical" evidence="15">
    <location>
        <begin position="82"/>
        <end position="109"/>
    </location>
</feature>
<reference evidence="16" key="1">
    <citation type="submission" date="2017-05" db="EMBL/GenBank/DDBJ databases">
        <title>In situ diversification is a major driver of species diversity in Rhacophorus frogs on the Sunda Shelf.</title>
        <authorList>
            <person name="O'Connell K.A."/>
        </authorList>
    </citation>
    <scope>NUCLEOTIDE SEQUENCE</scope>
</reference>
<dbReference type="InterPro" id="IPR050269">
    <property type="entry name" value="ComplexI_Subunit6"/>
</dbReference>
<evidence type="ECO:0000256" key="14">
    <source>
        <dbReference type="ARBA" id="ARBA00049551"/>
    </source>
</evidence>
<dbReference type="AlphaFoldDB" id="A0A343KQP7"/>
<feature type="transmembrane region" description="Helical" evidence="15">
    <location>
        <begin position="129"/>
        <end position="152"/>
    </location>
</feature>
<keyword evidence="15" id="KW-0830">Ubiquinone</keyword>
<dbReference type="InterPro" id="IPR042106">
    <property type="entry name" value="Nuo/plastoQ_OxRdtase_6_NuoJ"/>
</dbReference>
<feature type="transmembrane region" description="Helical" evidence="15">
    <location>
        <begin position="43"/>
        <end position="70"/>
    </location>
</feature>
<evidence type="ECO:0000256" key="13">
    <source>
        <dbReference type="ARBA" id="ARBA00023136"/>
    </source>
</evidence>
<keyword evidence="13 15" id="KW-0472">Membrane</keyword>
<evidence type="ECO:0000256" key="8">
    <source>
        <dbReference type="ARBA" id="ARBA00022967"/>
    </source>
</evidence>
<keyword evidence="6 15" id="KW-0679">Respiratory chain</keyword>
<keyword evidence="9 15" id="KW-0249">Electron transport</keyword>
<keyword evidence="8 15" id="KW-1278">Translocase</keyword>